<dbReference type="InterPro" id="IPR011231">
    <property type="entry name" value="Phage_VT1-Sakai_H0018"/>
</dbReference>
<keyword evidence="2" id="KW-1185">Reference proteome</keyword>
<protein>
    <submittedName>
        <fullName evidence="1">DUF2190 family protein</fullName>
    </submittedName>
</protein>
<evidence type="ECO:0000313" key="1">
    <source>
        <dbReference type="EMBL" id="MFD2143410.1"/>
    </source>
</evidence>
<gene>
    <name evidence="1" type="ORF">ACFSNC_23635</name>
</gene>
<sequence length="189" mass="18562">MKNFRRSGNSNPVPAPAGGVLSGDGVLVGSLFGIAAASAAEGELVELACVGVFDLKKTAGQTWTVGARIYWDAAAKVATVTPASNTVIGLAVAPAASSSATGLVRLNGVDATPGTLDQLPGGGGEGDVLKIASGVPTWAPAFDDFDGDVEAAVSAKTEIAALVPIADPSTATAEDCATTLNAIIAALKA</sequence>
<dbReference type="EMBL" id="JBHUHD010000001">
    <property type="protein sequence ID" value="MFD2143410.1"/>
    <property type="molecule type" value="Genomic_DNA"/>
</dbReference>
<dbReference type="Pfam" id="PF09956">
    <property type="entry name" value="Phage_cement_2"/>
    <property type="match status" value="1"/>
</dbReference>
<name>A0ABW4Z4N0_9HYPH</name>
<organism evidence="1 2">
    <name type="scientific">Ancylobacter oerskovii</name>
    <dbReference type="NCBI Taxonomy" id="459519"/>
    <lineage>
        <taxon>Bacteria</taxon>
        <taxon>Pseudomonadati</taxon>
        <taxon>Pseudomonadota</taxon>
        <taxon>Alphaproteobacteria</taxon>
        <taxon>Hyphomicrobiales</taxon>
        <taxon>Xanthobacteraceae</taxon>
        <taxon>Ancylobacter</taxon>
    </lineage>
</organism>
<evidence type="ECO:0000313" key="2">
    <source>
        <dbReference type="Proteomes" id="UP001597299"/>
    </source>
</evidence>
<accession>A0ABW4Z4N0</accession>
<dbReference type="Proteomes" id="UP001597299">
    <property type="component" value="Unassembled WGS sequence"/>
</dbReference>
<proteinExistence type="predicted"/>
<dbReference type="RefSeq" id="WP_213355505.1">
    <property type="nucleotide sequence ID" value="NZ_JAHBGB010000044.1"/>
</dbReference>
<comment type="caution">
    <text evidence="1">The sequence shown here is derived from an EMBL/GenBank/DDBJ whole genome shotgun (WGS) entry which is preliminary data.</text>
</comment>
<reference evidence="2" key="1">
    <citation type="journal article" date="2019" name="Int. J. Syst. Evol. Microbiol.">
        <title>The Global Catalogue of Microorganisms (GCM) 10K type strain sequencing project: providing services to taxonomists for standard genome sequencing and annotation.</title>
        <authorList>
            <consortium name="The Broad Institute Genomics Platform"/>
            <consortium name="The Broad Institute Genome Sequencing Center for Infectious Disease"/>
            <person name="Wu L."/>
            <person name="Ma J."/>
        </authorList>
    </citation>
    <scope>NUCLEOTIDE SEQUENCE [LARGE SCALE GENOMIC DNA]</scope>
    <source>
        <strain evidence="2">CCM 7435</strain>
    </source>
</reference>